<keyword evidence="4" id="KW-1185">Reference proteome</keyword>
<evidence type="ECO:0000256" key="1">
    <source>
        <dbReference type="ARBA" id="ARBA00007946"/>
    </source>
</evidence>
<gene>
    <name evidence="3" type="ORF">BCON_0072g00170</name>
</gene>
<protein>
    <recommendedName>
        <fullName evidence="5">Trichodiene synthase</fullName>
    </recommendedName>
</protein>
<organism evidence="3 4">
    <name type="scientific">Botryotinia convoluta</name>
    <dbReference type="NCBI Taxonomy" id="54673"/>
    <lineage>
        <taxon>Eukaryota</taxon>
        <taxon>Fungi</taxon>
        <taxon>Dikarya</taxon>
        <taxon>Ascomycota</taxon>
        <taxon>Pezizomycotina</taxon>
        <taxon>Leotiomycetes</taxon>
        <taxon>Helotiales</taxon>
        <taxon>Sclerotiniaceae</taxon>
        <taxon>Botryotinia</taxon>
    </lineage>
</organism>
<accession>A0A4Z1IBH1</accession>
<dbReference type="InterPro" id="IPR024652">
    <property type="entry name" value="Trichodiene_synth"/>
</dbReference>
<keyword evidence="2" id="KW-0456">Lyase</keyword>
<reference evidence="3 4" key="1">
    <citation type="submission" date="2017-12" db="EMBL/GenBank/DDBJ databases">
        <title>Comparative genomics of Botrytis spp.</title>
        <authorList>
            <person name="Valero-Jimenez C.A."/>
            <person name="Tapia P."/>
            <person name="Veloso J."/>
            <person name="Silva-Moreno E."/>
            <person name="Staats M."/>
            <person name="Valdes J.H."/>
            <person name="Van Kan J.A.L."/>
        </authorList>
    </citation>
    <scope>NUCLEOTIDE SEQUENCE [LARGE SCALE GENOMIC DNA]</scope>
    <source>
        <strain evidence="3 4">MUCL11595</strain>
    </source>
</reference>
<dbReference type="SUPFAM" id="SSF48576">
    <property type="entry name" value="Terpenoid synthases"/>
    <property type="match status" value="1"/>
</dbReference>
<name>A0A4Z1IBH1_9HELO</name>
<dbReference type="GO" id="GO:0016838">
    <property type="term" value="F:carbon-oxygen lyase activity, acting on phosphates"/>
    <property type="evidence" value="ECO:0007669"/>
    <property type="project" value="InterPro"/>
</dbReference>
<dbReference type="Proteomes" id="UP000297527">
    <property type="component" value="Unassembled WGS sequence"/>
</dbReference>
<dbReference type="Gene3D" id="1.10.600.10">
    <property type="entry name" value="Farnesyl Diphosphate Synthase"/>
    <property type="match status" value="1"/>
</dbReference>
<sequence>MAATSTLNEALLDQDSLLQDISYKSLIITQDVDLESFVLEHLLDVVHDQHLDLHKIPQIAKLSVQTIHLIYPWHEKELRKLIAICSGYFYVIDDCVQDLLPNLRAFRRNLLAGISNGPVLNGLTKVLSQIVAYYGSFASDFIYSSTFEFITMAVFECEVGEKLQCSPHAPNFPGYLRSRAGFGGPYAKYLFPEKPFPEATFLQCYIQATPDLLEVIAFMNDVFSFYKESVVSTDRNNYVHNYATMHGVTVYKALEDTAATLAECIRRLRLLFSSEPEMLKVLNSFIEGYTATNLLPRYRLFECDLPELLGQYQNSQD</sequence>
<dbReference type="SFLD" id="SFLDG01021">
    <property type="entry name" value="Trichodiene_Synthase_Like"/>
    <property type="match status" value="1"/>
</dbReference>
<dbReference type="Pfam" id="PF06330">
    <property type="entry name" value="TRI5"/>
    <property type="match status" value="1"/>
</dbReference>
<evidence type="ECO:0008006" key="5">
    <source>
        <dbReference type="Google" id="ProtNLM"/>
    </source>
</evidence>
<comment type="caution">
    <text evidence="3">The sequence shown here is derived from an EMBL/GenBank/DDBJ whole genome shotgun (WGS) entry which is preliminary data.</text>
</comment>
<evidence type="ECO:0000313" key="4">
    <source>
        <dbReference type="Proteomes" id="UP000297527"/>
    </source>
</evidence>
<evidence type="ECO:0000313" key="3">
    <source>
        <dbReference type="EMBL" id="TGO56872.1"/>
    </source>
</evidence>
<dbReference type="EMBL" id="PQXN01000072">
    <property type="protein sequence ID" value="TGO56872.1"/>
    <property type="molecule type" value="Genomic_DNA"/>
</dbReference>
<dbReference type="SFLD" id="SFLDS00005">
    <property type="entry name" value="Isoprenoid_Synthase_Type_I"/>
    <property type="match status" value="1"/>
</dbReference>
<dbReference type="InterPro" id="IPR008949">
    <property type="entry name" value="Isoprenoid_synthase_dom_sf"/>
</dbReference>
<dbReference type="OrthoDB" id="2998174at2759"/>
<proteinExistence type="inferred from homology"/>
<dbReference type="AlphaFoldDB" id="A0A4Z1IBH1"/>
<evidence type="ECO:0000256" key="2">
    <source>
        <dbReference type="ARBA" id="ARBA00023239"/>
    </source>
</evidence>
<comment type="similarity">
    <text evidence="1">Belongs to the trichodiene synthase family.</text>
</comment>